<dbReference type="EMBL" id="GBRH01266006">
    <property type="protein sequence ID" value="JAD31889.1"/>
    <property type="molecule type" value="Transcribed_RNA"/>
</dbReference>
<accession>A0A0A8YXL1</accession>
<protein>
    <submittedName>
        <fullName evidence="1">Uncharacterized protein</fullName>
    </submittedName>
</protein>
<sequence>MFSLTPHFGLKREHSR</sequence>
<dbReference type="AlphaFoldDB" id="A0A0A8YXL1"/>
<name>A0A0A8YXL1_ARUDO</name>
<reference evidence="1" key="1">
    <citation type="submission" date="2014-09" db="EMBL/GenBank/DDBJ databases">
        <authorList>
            <person name="Magalhaes I.L.F."/>
            <person name="Oliveira U."/>
            <person name="Santos F.R."/>
            <person name="Vidigal T.H.D.A."/>
            <person name="Brescovit A.D."/>
            <person name="Santos A.J."/>
        </authorList>
    </citation>
    <scope>NUCLEOTIDE SEQUENCE</scope>
    <source>
        <tissue evidence="1">Shoot tissue taken approximately 20 cm above the soil surface</tissue>
    </source>
</reference>
<proteinExistence type="predicted"/>
<evidence type="ECO:0000313" key="1">
    <source>
        <dbReference type="EMBL" id="JAD31889.1"/>
    </source>
</evidence>
<organism evidence="1">
    <name type="scientific">Arundo donax</name>
    <name type="common">Giant reed</name>
    <name type="synonym">Donax arundinaceus</name>
    <dbReference type="NCBI Taxonomy" id="35708"/>
    <lineage>
        <taxon>Eukaryota</taxon>
        <taxon>Viridiplantae</taxon>
        <taxon>Streptophyta</taxon>
        <taxon>Embryophyta</taxon>
        <taxon>Tracheophyta</taxon>
        <taxon>Spermatophyta</taxon>
        <taxon>Magnoliopsida</taxon>
        <taxon>Liliopsida</taxon>
        <taxon>Poales</taxon>
        <taxon>Poaceae</taxon>
        <taxon>PACMAD clade</taxon>
        <taxon>Arundinoideae</taxon>
        <taxon>Arundineae</taxon>
        <taxon>Arundo</taxon>
    </lineage>
</organism>
<reference evidence="1" key="2">
    <citation type="journal article" date="2015" name="Data Brief">
        <title>Shoot transcriptome of the giant reed, Arundo donax.</title>
        <authorList>
            <person name="Barrero R.A."/>
            <person name="Guerrero F.D."/>
            <person name="Moolhuijzen P."/>
            <person name="Goolsby J.A."/>
            <person name="Tidwell J."/>
            <person name="Bellgard S.E."/>
            <person name="Bellgard M.I."/>
        </authorList>
    </citation>
    <scope>NUCLEOTIDE SEQUENCE</scope>
    <source>
        <tissue evidence="1">Shoot tissue taken approximately 20 cm above the soil surface</tissue>
    </source>
</reference>